<feature type="domain" description="BIG2" evidence="1">
    <location>
        <begin position="375"/>
        <end position="452"/>
    </location>
</feature>
<dbReference type="Proteomes" id="UP001500339">
    <property type="component" value="Unassembled WGS sequence"/>
</dbReference>
<sequence>MSILDSMTRMVDDYMSQYGLNIIVDGNEKIGFFKEYDDKLDSEDNKYIITNVNVLKQGSIINALGHNWIVVHKPQNYYKNYDKGAIRLCKYSIKFNFNGEVKEFPSVIDTGTQGIINNTGFNIVDGKIMLVLQENEITKKIKDGQRFIKMGYAWKVTGKSSENEGLIYIFAEKDMFNNNDDKINEIADAFENNTHNYTLEILNTEKIIKVNETLQLNIIAKDNGVVVENPSLIYMSSNSSIATITETGLITAIGAGSVTVTVKYNNVERTLNLIVESAEGIKETEIKMLNEENNIMYLNESNKIQLNYQIYKNGEPVTVESYKVDYYSSDETILTVEEKTGLVTGLKEGKAIITVRYDLIYRDTLEIEVKKHRYIPPTIEITGLNSVEVGKEITLNTIAKDDGEVVADAVVTWISNNENIATINNGVVLGVATGTVDITATWNGVTASKVIEIIPASTGGEGQHNGYKLELSSPRVELTVGQTATISAKLFKDGVEVTGLTADKLLWEREGSVSIQTKMNNWCSARGNIVGEGIIKCTLVEDNLVFTSINLKVI</sequence>
<dbReference type="Pfam" id="PF02368">
    <property type="entry name" value="Big_2"/>
    <property type="match status" value="2"/>
</dbReference>
<dbReference type="SMART" id="SM00635">
    <property type="entry name" value="BID_2"/>
    <property type="match status" value="3"/>
</dbReference>
<name>A0ABN1IXV8_9CLOT</name>
<feature type="domain" description="BIG2" evidence="1">
    <location>
        <begin position="300"/>
        <end position="371"/>
    </location>
</feature>
<gene>
    <name evidence="2" type="ORF">GCM10008905_16460</name>
</gene>
<evidence type="ECO:0000313" key="2">
    <source>
        <dbReference type="EMBL" id="GAA0723622.1"/>
    </source>
</evidence>
<dbReference type="RefSeq" id="WP_343768702.1">
    <property type="nucleotide sequence ID" value="NZ_BAAACF010000001.1"/>
</dbReference>
<dbReference type="SUPFAM" id="SSF49373">
    <property type="entry name" value="Invasin/intimin cell-adhesion fragments"/>
    <property type="match status" value="3"/>
</dbReference>
<dbReference type="InterPro" id="IPR003343">
    <property type="entry name" value="Big_2"/>
</dbReference>
<dbReference type="InterPro" id="IPR008964">
    <property type="entry name" value="Invasin/intimin_cell_adhesion"/>
</dbReference>
<dbReference type="EMBL" id="BAAACF010000001">
    <property type="protein sequence ID" value="GAA0723622.1"/>
    <property type="molecule type" value="Genomic_DNA"/>
</dbReference>
<dbReference type="Gene3D" id="2.60.40.1080">
    <property type="match status" value="3"/>
</dbReference>
<evidence type="ECO:0000259" key="1">
    <source>
        <dbReference type="SMART" id="SM00635"/>
    </source>
</evidence>
<proteinExistence type="predicted"/>
<feature type="domain" description="BIG2" evidence="1">
    <location>
        <begin position="195"/>
        <end position="273"/>
    </location>
</feature>
<keyword evidence="3" id="KW-1185">Reference proteome</keyword>
<protein>
    <recommendedName>
        <fullName evidence="1">BIG2 domain-containing protein</fullName>
    </recommendedName>
</protein>
<accession>A0ABN1IXV8</accession>
<reference evidence="2 3" key="1">
    <citation type="journal article" date="2019" name="Int. J. Syst. Evol. Microbiol.">
        <title>The Global Catalogue of Microorganisms (GCM) 10K type strain sequencing project: providing services to taxonomists for standard genome sequencing and annotation.</title>
        <authorList>
            <consortium name="The Broad Institute Genomics Platform"/>
            <consortium name="The Broad Institute Genome Sequencing Center for Infectious Disease"/>
            <person name="Wu L."/>
            <person name="Ma J."/>
        </authorList>
    </citation>
    <scope>NUCLEOTIDE SEQUENCE [LARGE SCALE GENOMIC DNA]</scope>
    <source>
        <strain evidence="2 3">JCM 1405</strain>
    </source>
</reference>
<organism evidence="2 3">
    <name type="scientific">Clostridium malenominatum</name>
    <dbReference type="NCBI Taxonomy" id="1539"/>
    <lineage>
        <taxon>Bacteria</taxon>
        <taxon>Bacillati</taxon>
        <taxon>Bacillota</taxon>
        <taxon>Clostridia</taxon>
        <taxon>Eubacteriales</taxon>
        <taxon>Clostridiaceae</taxon>
        <taxon>Clostridium</taxon>
    </lineage>
</organism>
<evidence type="ECO:0000313" key="3">
    <source>
        <dbReference type="Proteomes" id="UP001500339"/>
    </source>
</evidence>
<comment type="caution">
    <text evidence="2">The sequence shown here is derived from an EMBL/GenBank/DDBJ whole genome shotgun (WGS) entry which is preliminary data.</text>
</comment>